<protein>
    <submittedName>
        <fullName evidence="2">Uncharacterized protein</fullName>
    </submittedName>
</protein>
<keyword evidence="1" id="KW-0472">Membrane</keyword>
<sequence length="104" mass="12051">MWLKIYQAMITMGGCTSGHVLTPNQFKKRLKYLAALGFVMEQDMLEREIRRLQILYQQQRQQQQQQQQFSGHRRAKIFWGPSISSASLGLLVLLLAFLVQVGIL</sequence>
<dbReference type="EMBL" id="FN596267">
    <property type="protein sequence ID" value="CBI35536.3"/>
    <property type="molecule type" value="Genomic_DNA"/>
</dbReference>
<dbReference type="HOGENOM" id="CLU_2255115_0_0_1"/>
<organism evidence="2 3">
    <name type="scientific">Vitis vinifera</name>
    <name type="common">Grape</name>
    <dbReference type="NCBI Taxonomy" id="29760"/>
    <lineage>
        <taxon>Eukaryota</taxon>
        <taxon>Viridiplantae</taxon>
        <taxon>Streptophyta</taxon>
        <taxon>Embryophyta</taxon>
        <taxon>Tracheophyta</taxon>
        <taxon>Spermatophyta</taxon>
        <taxon>Magnoliopsida</taxon>
        <taxon>eudicotyledons</taxon>
        <taxon>Gunneridae</taxon>
        <taxon>Pentapetalae</taxon>
        <taxon>rosids</taxon>
        <taxon>Vitales</taxon>
        <taxon>Vitaceae</taxon>
        <taxon>Viteae</taxon>
        <taxon>Vitis</taxon>
    </lineage>
</organism>
<evidence type="ECO:0000313" key="3">
    <source>
        <dbReference type="Proteomes" id="UP000009183"/>
    </source>
</evidence>
<gene>
    <name evidence="2" type="ordered locus">VIT_18s0001g02940</name>
</gene>
<dbReference type="InParanoid" id="D7TYG1"/>
<keyword evidence="3" id="KW-1185">Reference proteome</keyword>
<proteinExistence type="predicted"/>
<reference evidence="3" key="1">
    <citation type="journal article" date="2007" name="Nature">
        <title>The grapevine genome sequence suggests ancestral hexaploidization in major angiosperm phyla.</title>
        <authorList>
            <consortium name="The French-Italian Public Consortium for Grapevine Genome Characterization."/>
            <person name="Jaillon O."/>
            <person name="Aury J.-M."/>
            <person name="Noel B."/>
            <person name="Policriti A."/>
            <person name="Clepet C."/>
            <person name="Casagrande A."/>
            <person name="Choisne N."/>
            <person name="Aubourg S."/>
            <person name="Vitulo N."/>
            <person name="Jubin C."/>
            <person name="Vezzi A."/>
            <person name="Legeai F."/>
            <person name="Hugueney P."/>
            <person name="Dasilva C."/>
            <person name="Horner D."/>
            <person name="Mica E."/>
            <person name="Jublot D."/>
            <person name="Poulain J."/>
            <person name="Bruyere C."/>
            <person name="Billault A."/>
            <person name="Segurens B."/>
            <person name="Gouyvenoux M."/>
            <person name="Ugarte E."/>
            <person name="Cattonaro F."/>
            <person name="Anthouard V."/>
            <person name="Vico V."/>
            <person name="Del Fabbro C."/>
            <person name="Alaux M."/>
            <person name="Di Gaspero G."/>
            <person name="Dumas V."/>
            <person name="Felice N."/>
            <person name="Paillard S."/>
            <person name="Juman I."/>
            <person name="Moroldo M."/>
            <person name="Scalabrin S."/>
            <person name="Canaguier A."/>
            <person name="Le Clainche I."/>
            <person name="Malacrida G."/>
            <person name="Durand E."/>
            <person name="Pesole G."/>
            <person name="Laucou V."/>
            <person name="Chatelet P."/>
            <person name="Merdinoglu D."/>
            <person name="Delledonne M."/>
            <person name="Pezzotti M."/>
            <person name="Lecharny A."/>
            <person name="Scarpelli C."/>
            <person name="Artiguenave F."/>
            <person name="Pe M.E."/>
            <person name="Valle G."/>
            <person name="Morgante M."/>
            <person name="Caboche M."/>
            <person name="Adam-Blondon A.-F."/>
            <person name="Weissenbach J."/>
            <person name="Quetier F."/>
            <person name="Wincker P."/>
        </authorList>
    </citation>
    <scope>NUCLEOTIDE SEQUENCE [LARGE SCALE GENOMIC DNA]</scope>
    <source>
        <strain evidence="3">cv. Pinot noir / PN40024</strain>
    </source>
</reference>
<dbReference type="AlphaFoldDB" id="D7TYG1"/>
<evidence type="ECO:0000256" key="1">
    <source>
        <dbReference type="SAM" id="Phobius"/>
    </source>
</evidence>
<evidence type="ECO:0000313" key="2">
    <source>
        <dbReference type="EMBL" id="CBI35536.3"/>
    </source>
</evidence>
<dbReference type="Proteomes" id="UP000009183">
    <property type="component" value="Chromosome 18, unordered"/>
</dbReference>
<dbReference type="PaxDb" id="29760-VIT_18s0001g02940.t01"/>
<accession>D7TYG1</accession>
<keyword evidence="1" id="KW-0812">Transmembrane</keyword>
<dbReference type="PROSITE" id="PS51257">
    <property type="entry name" value="PROKAR_LIPOPROTEIN"/>
    <property type="match status" value="1"/>
</dbReference>
<keyword evidence="1" id="KW-1133">Transmembrane helix</keyword>
<feature type="transmembrane region" description="Helical" evidence="1">
    <location>
        <begin position="77"/>
        <end position="103"/>
    </location>
</feature>
<name>D7TYG1_VITVI</name>